<reference evidence="2 3" key="1">
    <citation type="submission" date="2018-05" db="EMBL/GenBank/DDBJ databases">
        <title>Genomic Encyclopedia of Type Strains, Phase IV (KMG-IV): sequencing the most valuable type-strain genomes for metagenomic binning, comparative biology and taxonomic classification.</title>
        <authorList>
            <person name="Goeker M."/>
        </authorList>
    </citation>
    <scope>NUCLEOTIDE SEQUENCE [LARGE SCALE GENOMIC DNA]</scope>
    <source>
        <strain evidence="2 3">DSM 23606</strain>
    </source>
</reference>
<accession>A0A317MY77</accession>
<evidence type="ECO:0000313" key="2">
    <source>
        <dbReference type="EMBL" id="PWV64565.1"/>
    </source>
</evidence>
<gene>
    <name evidence="2" type="ORF">C7443_102215</name>
</gene>
<sequence>MSAGPLLRAAVTALLLVTYSVAVHLTTASAQPSDLGAAVAVLPPLGFGLLLAWRATHRRRWLAVWSLVAAATALGWPQLRSGFAWIYLLQHAGSFALLALLFGSTLRRGELALISRVHQLVHGQLPPLAARYTRGVTQVWALFCTTMTLTSLALFALGPRESWSLFANALTPVLVIALFAAEYLLRVCLLPASMRSGLLDSIRAFRRLGDAGATTQASQS</sequence>
<feature type="transmembrane region" description="Helical" evidence="1">
    <location>
        <begin position="163"/>
        <end position="185"/>
    </location>
</feature>
<organism evidence="2 3">
    <name type="scientific">Plasticicumulans acidivorans</name>
    <dbReference type="NCBI Taxonomy" id="886464"/>
    <lineage>
        <taxon>Bacteria</taxon>
        <taxon>Pseudomonadati</taxon>
        <taxon>Pseudomonadota</taxon>
        <taxon>Gammaproteobacteria</taxon>
        <taxon>Candidatus Competibacteraceae</taxon>
        <taxon>Plasticicumulans</taxon>
    </lineage>
</organism>
<feature type="transmembrane region" description="Helical" evidence="1">
    <location>
        <begin position="139"/>
        <end position="157"/>
    </location>
</feature>
<comment type="caution">
    <text evidence="2">The sequence shown here is derived from an EMBL/GenBank/DDBJ whole genome shotgun (WGS) entry which is preliminary data.</text>
</comment>
<keyword evidence="1" id="KW-1133">Transmembrane helix</keyword>
<keyword evidence="3" id="KW-1185">Reference proteome</keyword>
<evidence type="ECO:0000313" key="3">
    <source>
        <dbReference type="Proteomes" id="UP000246569"/>
    </source>
</evidence>
<dbReference type="Proteomes" id="UP000246569">
    <property type="component" value="Unassembled WGS sequence"/>
</dbReference>
<evidence type="ECO:0000256" key="1">
    <source>
        <dbReference type="SAM" id="Phobius"/>
    </source>
</evidence>
<keyword evidence="1" id="KW-0472">Membrane</keyword>
<dbReference type="EMBL" id="QGTJ01000002">
    <property type="protein sequence ID" value="PWV64565.1"/>
    <property type="molecule type" value="Genomic_DNA"/>
</dbReference>
<keyword evidence="1" id="KW-0812">Transmembrane</keyword>
<dbReference type="AlphaFoldDB" id="A0A317MY77"/>
<protein>
    <submittedName>
        <fullName evidence="2">Putative membrane protein</fullName>
    </submittedName>
</protein>
<feature type="transmembrane region" description="Helical" evidence="1">
    <location>
        <begin position="85"/>
        <end position="106"/>
    </location>
</feature>
<feature type="transmembrane region" description="Helical" evidence="1">
    <location>
        <begin position="35"/>
        <end position="53"/>
    </location>
</feature>
<proteinExistence type="predicted"/>
<feature type="transmembrane region" description="Helical" evidence="1">
    <location>
        <begin position="60"/>
        <end position="79"/>
    </location>
</feature>
<dbReference type="RefSeq" id="WP_146213225.1">
    <property type="nucleotide sequence ID" value="NZ_QGTJ01000002.1"/>
</dbReference>
<name>A0A317MY77_9GAMM</name>
<dbReference type="OrthoDB" id="8537043at2"/>